<organism evidence="1 2">
    <name type="scientific">Caenorhabditis briggsae</name>
    <dbReference type="NCBI Taxonomy" id="6238"/>
    <lineage>
        <taxon>Eukaryota</taxon>
        <taxon>Metazoa</taxon>
        <taxon>Ecdysozoa</taxon>
        <taxon>Nematoda</taxon>
        <taxon>Chromadorea</taxon>
        <taxon>Rhabditida</taxon>
        <taxon>Rhabditina</taxon>
        <taxon>Rhabditomorpha</taxon>
        <taxon>Rhabditoidea</taxon>
        <taxon>Rhabditidae</taxon>
        <taxon>Peloderinae</taxon>
        <taxon>Caenorhabditis</taxon>
    </lineage>
</organism>
<reference evidence="1 2" key="1">
    <citation type="submission" date="2022-04" db="EMBL/GenBank/DDBJ databases">
        <title>Chromosome-level reference genomes for two strains of Caenorhabditis briggsae: an improved platform for comparative genomics.</title>
        <authorList>
            <person name="Stevens L."/>
            <person name="Andersen E."/>
        </authorList>
    </citation>
    <scope>NUCLEOTIDE SEQUENCE [LARGE SCALE GENOMIC DNA]</scope>
    <source>
        <strain evidence="1">VX34</strain>
        <tissue evidence="1">Whole-organism</tissue>
    </source>
</reference>
<protein>
    <submittedName>
        <fullName evidence="1">Uncharacterized protein</fullName>
    </submittedName>
</protein>
<dbReference type="Proteomes" id="UP000829354">
    <property type="component" value="Chromosome V"/>
</dbReference>
<evidence type="ECO:0000313" key="1">
    <source>
        <dbReference type="EMBL" id="UMM31706.1"/>
    </source>
</evidence>
<name>A0AAE9EYV7_CAEBR</name>
<keyword evidence="2" id="KW-1185">Reference proteome</keyword>
<proteinExistence type="predicted"/>
<dbReference type="AlphaFoldDB" id="A0AAE9EYV7"/>
<dbReference type="EMBL" id="CP092624">
    <property type="protein sequence ID" value="UMM31706.1"/>
    <property type="molecule type" value="Genomic_DNA"/>
</dbReference>
<sequence length="100" mass="11974">MDRRIKEERFVSEYDDHGREEEVMDDSNFGNEHFEENLDFQNQEDVPDRPILQNCVKKEIVENLFKTPRRTAVCRPRKDNPIRMAIKDQVVHSENVNSKK</sequence>
<evidence type="ECO:0000313" key="2">
    <source>
        <dbReference type="Proteomes" id="UP000829354"/>
    </source>
</evidence>
<gene>
    <name evidence="1" type="ORF">L5515_005789</name>
</gene>
<accession>A0AAE9EYV7</accession>